<dbReference type="InterPro" id="IPR023298">
    <property type="entry name" value="ATPase_P-typ_TM_dom_sf"/>
</dbReference>
<dbReference type="Pfam" id="PF13246">
    <property type="entry name" value="Cation_ATPase"/>
    <property type="match status" value="1"/>
</dbReference>
<dbReference type="InterPro" id="IPR023299">
    <property type="entry name" value="ATPase_P-typ_cyto_dom_N"/>
</dbReference>
<comment type="caution">
    <text evidence="12">Lacks conserved residue(s) required for the propagation of feature annotation.</text>
</comment>
<dbReference type="PANTHER" id="PTHR24092">
    <property type="entry name" value="PROBABLE PHOSPHOLIPID-TRANSPORTING ATPASE"/>
    <property type="match status" value="1"/>
</dbReference>
<dbReference type="SUPFAM" id="SSF81660">
    <property type="entry name" value="Metal cation-transporting ATPase, ATP-binding domain N"/>
    <property type="match status" value="1"/>
</dbReference>
<dbReference type="InterPro" id="IPR006539">
    <property type="entry name" value="P-type_ATPase_IV"/>
</dbReference>
<comment type="catalytic activity">
    <reaction evidence="11 12">
        <text>ATP + H2O + phospholipidSide 1 = ADP + phosphate + phospholipidSide 2.</text>
        <dbReference type="EC" id="7.6.2.1"/>
    </reaction>
</comment>
<evidence type="ECO:0000256" key="8">
    <source>
        <dbReference type="ARBA" id="ARBA00022967"/>
    </source>
</evidence>
<comment type="similarity">
    <text evidence="2 12">Belongs to the cation transport ATPase (P-type) (TC 3.A.3) family. Type IV subfamily.</text>
</comment>
<keyword evidence="10 12" id="KW-0472">Membrane</keyword>
<evidence type="ECO:0000256" key="10">
    <source>
        <dbReference type="ARBA" id="ARBA00023136"/>
    </source>
</evidence>
<dbReference type="EC" id="7.6.2.1" evidence="12"/>
<organism evidence="15 16">
    <name type="scientific">Orchesella dallaii</name>
    <dbReference type="NCBI Taxonomy" id="48710"/>
    <lineage>
        <taxon>Eukaryota</taxon>
        <taxon>Metazoa</taxon>
        <taxon>Ecdysozoa</taxon>
        <taxon>Arthropoda</taxon>
        <taxon>Hexapoda</taxon>
        <taxon>Collembola</taxon>
        <taxon>Entomobryomorpha</taxon>
        <taxon>Entomobryoidea</taxon>
        <taxon>Orchesellidae</taxon>
        <taxon>Orchesellinae</taxon>
        <taxon>Orchesella</taxon>
    </lineage>
</organism>
<dbReference type="EMBL" id="CAXLJM020000068">
    <property type="protein sequence ID" value="CAL8124582.1"/>
    <property type="molecule type" value="Genomic_DNA"/>
</dbReference>
<keyword evidence="7 12" id="KW-0460">Magnesium</keyword>
<keyword evidence="8 12" id="KW-1278">Translocase</keyword>
<keyword evidence="4" id="KW-0479">Metal-binding</keyword>
<comment type="caution">
    <text evidence="15">The sequence shown here is derived from an EMBL/GenBank/DDBJ whole genome shotgun (WGS) entry which is preliminary data.</text>
</comment>
<evidence type="ECO:0000259" key="14">
    <source>
        <dbReference type="Pfam" id="PF16212"/>
    </source>
</evidence>
<name>A0ABP1RBG8_9HEXA</name>
<feature type="transmembrane region" description="Helical" evidence="12">
    <location>
        <begin position="607"/>
        <end position="633"/>
    </location>
</feature>
<dbReference type="Gene3D" id="3.40.50.1000">
    <property type="entry name" value="HAD superfamily/HAD-like"/>
    <property type="match status" value="1"/>
</dbReference>
<evidence type="ECO:0000256" key="4">
    <source>
        <dbReference type="ARBA" id="ARBA00022723"/>
    </source>
</evidence>
<dbReference type="SUPFAM" id="SSF56784">
    <property type="entry name" value="HAD-like"/>
    <property type="match status" value="1"/>
</dbReference>
<keyword evidence="16" id="KW-1185">Reference proteome</keyword>
<dbReference type="PRINTS" id="PR00119">
    <property type="entry name" value="CATATPASE"/>
</dbReference>
<evidence type="ECO:0000256" key="12">
    <source>
        <dbReference type="RuleBase" id="RU362033"/>
    </source>
</evidence>
<dbReference type="Gene3D" id="3.40.1110.10">
    <property type="entry name" value="Calcium-transporting ATPase, cytoplasmic domain N"/>
    <property type="match status" value="1"/>
</dbReference>
<feature type="region of interest" description="Disordered" evidence="13">
    <location>
        <begin position="715"/>
        <end position="752"/>
    </location>
</feature>
<feature type="domain" description="P-type ATPase C-terminal" evidence="14">
    <location>
        <begin position="399"/>
        <end position="644"/>
    </location>
</feature>
<feature type="transmembrane region" description="Helical" evidence="12">
    <location>
        <begin position="507"/>
        <end position="532"/>
    </location>
</feature>
<evidence type="ECO:0000256" key="2">
    <source>
        <dbReference type="ARBA" id="ARBA00008109"/>
    </source>
</evidence>
<evidence type="ECO:0000313" key="15">
    <source>
        <dbReference type="EMBL" id="CAL8124582.1"/>
    </source>
</evidence>
<keyword evidence="3 12" id="KW-0812">Transmembrane</keyword>
<dbReference type="InterPro" id="IPR001757">
    <property type="entry name" value="P_typ_ATPase"/>
</dbReference>
<feature type="transmembrane region" description="Helical" evidence="12">
    <location>
        <begin position="575"/>
        <end position="601"/>
    </location>
</feature>
<dbReference type="NCBIfam" id="TIGR01494">
    <property type="entry name" value="ATPase_P-type"/>
    <property type="match status" value="1"/>
</dbReference>
<feature type="compositionally biased region" description="Basic and acidic residues" evidence="13">
    <location>
        <begin position="735"/>
        <end position="744"/>
    </location>
</feature>
<dbReference type="InterPro" id="IPR023214">
    <property type="entry name" value="HAD_sf"/>
</dbReference>
<keyword evidence="9 12" id="KW-1133">Transmembrane helix</keyword>
<dbReference type="InterPro" id="IPR032630">
    <property type="entry name" value="P_typ_ATPase_c"/>
</dbReference>
<dbReference type="PANTHER" id="PTHR24092:SF150">
    <property type="entry name" value="PHOSPHOLIPID-TRANSPORTING ATPASE"/>
    <property type="match status" value="1"/>
</dbReference>
<protein>
    <recommendedName>
        <fullName evidence="12">Phospholipid-transporting ATPase</fullName>
        <ecNumber evidence="12">7.6.2.1</ecNumber>
    </recommendedName>
</protein>
<dbReference type="Pfam" id="PF16212">
    <property type="entry name" value="PhoLip_ATPase_C"/>
    <property type="match status" value="1"/>
</dbReference>
<evidence type="ECO:0000256" key="5">
    <source>
        <dbReference type="ARBA" id="ARBA00022741"/>
    </source>
</evidence>
<reference evidence="15 16" key="1">
    <citation type="submission" date="2024-08" db="EMBL/GenBank/DDBJ databases">
        <authorList>
            <person name="Cucini C."/>
            <person name="Frati F."/>
        </authorList>
    </citation>
    <scope>NUCLEOTIDE SEQUENCE [LARGE SCALE GENOMIC DNA]</scope>
</reference>
<evidence type="ECO:0000256" key="9">
    <source>
        <dbReference type="ARBA" id="ARBA00022989"/>
    </source>
</evidence>
<evidence type="ECO:0000313" key="16">
    <source>
        <dbReference type="Proteomes" id="UP001642540"/>
    </source>
</evidence>
<proteinExistence type="inferred from homology"/>
<evidence type="ECO:0000256" key="13">
    <source>
        <dbReference type="SAM" id="MobiDB-lite"/>
    </source>
</evidence>
<gene>
    <name evidence="15" type="ORF">ODALV1_LOCUS20674</name>
</gene>
<dbReference type="SUPFAM" id="SSF81665">
    <property type="entry name" value="Calcium ATPase, transmembrane domain M"/>
    <property type="match status" value="1"/>
</dbReference>
<feature type="compositionally biased region" description="Acidic residues" evidence="13">
    <location>
        <begin position="725"/>
        <end position="734"/>
    </location>
</feature>
<dbReference type="NCBIfam" id="TIGR01652">
    <property type="entry name" value="ATPase-Plipid"/>
    <property type="match status" value="1"/>
</dbReference>
<evidence type="ECO:0000256" key="6">
    <source>
        <dbReference type="ARBA" id="ARBA00022840"/>
    </source>
</evidence>
<comment type="subcellular location">
    <subcellularLocation>
        <location evidence="1 12">Membrane</location>
        <topology evidence="1 12">Multi-pass membrane protein</topology>
    </subcellularLocation>
</comment>
<feature type="transmembrane region" description="Helical" evidence="12">
    <location>
        <begin position="544"/>
        <end position="563"/>
    </location>
</feature>
<dbReference type="Proteomes" id="UP001642540">
    <property type="component" value="Unassembled WGS sequence"/>
</dbReference>
<sequence>MEFKGCTVFGEIYNPEDLFHGQNELITNLEKEEESAEYIRQFLTLLSVCHSIIPEYPEDGGQTIYHASSPDEIALVSGARHLGYVFEKRTPQWVEITALDKLERYELLNTIEFTSHRKRMSVIVKAPDGRIKLYVKGADSMIFERLKDDPAMEELKQKTNAHLEEFSTQGLRTLCCAMAEIPDHVYDEWQEIYQEAATDIHDRERLLEEAAELIEKDLHLLGATAIEDKLQEKVPETIAALLKAGISVWVLTGDKQETAINIGHSCRLLTPTMELLIINRDSMDTTEECLLNYIAQLSAASNGVLPKDNDAAVIVDGPTLKFALDPDLKDDFLKLCCSCRAVIVCRASPMQKAEIVELVTIRTGAVTLAIGDGANDVAMIQKAHVGVGISGLEGLQASLASDYAIAQFRFLKKLLFVHGAWNYDRLTKLIFYSYYKNICLHMVELWFAMYSGWSGQIVYERWTIGFYNMFFTAAQPIAMGVCDRYCSQEMRLKYPILYRQNQDAFNLKAFFTWIGNSLLHSMCIFWFTYWLFGPGVLWSNGKVAGYLVMGNFIYTYVVVVVSLKSGLETKSWTIFTHISIWGSILLWFTFLTAYSYVYLILPIGLEMLGIAGLVFSAPIFWLGLVFVPLATLLPDLLFKALEDTEFQTLADKLRQCEAEKVHPKAMLEKEEPFRRPYKDDLRNLGVVQALDRVLLQGYSYMSCFFMKGSNQAAKKNAQTSGEGNAGEDEEEPEEDLHSHFSDRDSDSDEEQQSALIVRNVRLNQQDILYIDGVEEIELF</sequence>
<keyword evidence="6 12" id="KW-0067">ATP-binding</keyword>
<evidence type="ECO:0000256" key="3">
    <source>
        <dbReference type="ARBA" id="ARBA00022692"/>
    </source>
</evidence>
<evidence type="ECO:0000256" key="1">
    <source>
        <dbReference type="ARBA" id="ARBA00004141"/>
    </source>
</evidence>
<evidence type="ECO:0000256" key="7">
    <source>
        <dbReference type="ARBA" id="ARBA00022842"/>
    </source>
</evidence>
<accession>A0ABP1RBG8</accession>
<keyword evidence="5 12" id="KW-0547">Nucleotide-binding</keyword>
<evidence type="ECO:0000256" key="11">
    <source>
        <dbReference type="ARBA" id="ARBA00034036"/>
    </source>
</evidence>
<dbReference type="InterPro" id="IPR036412">
    <property type="entry name" value="HAD-like_sf"/>
</dbReference>